<dbReference type="GO" id="GO:0032259">
    <property type="term" value="P:methylation"/>
    <property type="evidence" value="ECO:0007669"/>
    <property type="project" value="UniProtKB-KW"/>
</dbReference>
<sequence length="253" mass="28068">MEHLIKIGERLEDLDLKGLKIIQNPDFFCFGMDAVLLAWFASGAITRKTKTIDLGTGTGILPLLLYGRTGTQQIDALEIQENMVDLARRNVELNGLSDIIHIHHGDLRNPGPAFHSSNTDVVVCNPPYMRMDRGMKNPSETMAISRHELCCTMSDVTSFSRVMLKDRGKLFLVQRADRLGDVLCALRADGLEAKRLMTIHPYAHRPANLILVEAMKKGKPNLKVEPPLIVYNADGSYSDAINAIYGTDGPSPR</sequence>
<dbReference type="PROSITE" id="PS00092">
    <property type="entry name" value="N6_MTASE"/>
    <property type="match status" value="1"/>
</dbReference>
<dbReference type="Proteomes" id="UP000199652">
    <property type="component" value="Unassembled WGS sequence"/>
</dbReference>
<dbReference type="SUPFAM" id="SSF53335">
    <property type="entry name" value="S-adenosyl-L-methionine-dependent methyltransferases"/>
    <property type="match status" value="1"/>
</dbReference>
<dbReference type="InterPro" id="IPR050210">
    <property type="entry name" value="tRNA_Adenine-N(6)_MTase"/>
</dbReference>
<dbReference type="Pfam" id="PF05175">
    <property type="entry name" value="MTS"/>
    <property type="match status" value="1"/>
</dbReference>
<evidence type="ECO:0000313" key="2">
    <source>
        <dbReference type="EMBL" id="SDY06377.1"/>
    </source>
</evidence>
<dbReference type="InterPro" id="IPR002052">
    <property type="entry name" value="DNA_methylase_N6_adenine_CS"/>
</dbReference>
<dbReference type="InterPro" id="IPR029063">
    <property type="entry name" value="SAM-dependent_MTases_sf"/>
</dbReference>
<protein>
    <submittedName>
        <fullName evidence="2">tRNA1(Val) A37 N6-methylase TrmN6</fullName>
    </submittedName>
</protein>
<accession>A0A1H3GTF1</accession>
<gene>
    <name evidence="2" type="ORF">SAMN04488579_11516</name>
</gene>
<organism evidence="2 3">
    <name type="scientific">Eubacterium barkeri</name>
    <name type="common">Clostridium barkeri</name>
    <dbReference type="NCBI Taxonomy" id="1528"/>
    <lineage>
        <taxon>Bacteria</taxon>
        <taxon>Bacillati</taxon>
        <taxon>Bacillota</taxon>
        <taxon>Clostridia</taxon>
        <taxon>Eubacteriales</taxon>
        <taxon>Eubacteriaceae</taxon>
        <taxon>Eubacterium</taxon>
    </lineage>
</organism>
<dbReference type="AlphaFoldDB" id="A0A1H3GTF1"/>
<keyword evidence="3" id="KW-1185">Reference proteome</keyword>
<dbReference type="OrthoDB" id="9777257at2"/>
<feature type="domain" description="Methyltransferase small" evidence="1">
    <location>
        <begin position="47"/>
        <end position="130"/>
    </location>
</feature>
<name>A0A1H3GTF1_EUBBA</name>
<dbReference type="GO" id="GO:0008757">
    <property type="term" value="F:S-adenosylmethionine-dependent methyltransferase activity"/>
    <property type="evidence" value="ECO:0007669"/>
    <property type="project" value="UniProtKB-ARBA"/>
</dbReference>
<evidence type="ECO:0000313" key="3">
    <source>
        <dbReference type="Proteomes" id="UP000199652"/>
    </source>
</evidence>
<dbReference type="RefSeq" id="WP_090245778.1">
    <property type="nucleotide sequence ID" value="NZ_FNOU01000015.1"/>
</dbReference>
<proteinExistence type="predicted"/>
<dbReference type="CDD" id="cd02440">
    <property type="entry name" value="AdoMet_MTases"/>
    <property type="match status" value="1"/>
</dbReference>
<evidence type="ECO:0000259" key="1">
    <source>
        <dbReference type="Pfam" id="PF05175"/>
    </source>
</evidence>
<dbReference type="PANTHER" id="PTHR47739">
    <property type="entry name" value="TRNA1(VAL) (ADENINE(37)-N6)-METHYLTRANSFERASE"/>
    <property type="match status" value="1"/>
</dbReference>
<reference evidence="3" key="1">
    <citation type="submission" date="2016-10" db="EMBL/GenBank/DDBJ databases">
        <authorList>
            <person name="Varghese N."/>
            <person name="Submissions S."/>
        </authorList>
    </citation>
    <scope>NUCLEOTIDE SEQUENCE [LARGE SCALE GENOMIC DNA]</scope>
    <source>
        <strain evidence="3">VPI 5359</strain>
    </source>
</reference>
<dbReference type="InterPro" id="IPR007848">
    <property type="entry name" value="Small_mtfrase_dom"/>
</dbReference>
<keyword evidence="2" id="KW-0808">Transferase</keyword>
<dbReference type="GO" id="GO:0008170">
    <property type="term" value="F:N-methyltransferase activity"/>
    <property type="evidence" value="ECO:0007669"/>
    <property type="project" value="UniProtKB-ARBA"/>
</dbReference>
<dbReference type="PANTHER" id="PTHR47739:SF1">
    <property type="entry name" value="TRNA1(VAL) (ADENINE(37)-N6)-METHYLTRANSFERASE"/>
    <property type="match status" value="1"/>
</dbReference>
<dbReference type="STRING" id="1528.SAMN04488579_11516"/>
<dbReference type="EMBL" id="FNOU01000015">
    <property type="protein sequence ID" value="SDY06377.1"/>
    <property type="molecule type" value="Genomic_DNA"/>
</dbReference>
<dbReference type="GO" id="GO:0003676">
    <property type="term" value="F:nucleic acid binding"/>
    <property type="evidence" value="ECO:0007669"/>
    <property type="project" value="InterPro"/>
</dbReference>
<dbReference type="Gene3D" id="3.40.50.150">
    <property type="entry name" value="Vaccinia Virus protein VP39"/>
    <property type="match status" value="1"/>
</dbReference>
<keyword evidence="2" id="KW-0489">Methyltransferase</keyword>